<evidence type="ECO:0000313" key="2">
    <source>
        <dbReference type="EMBL" id="KZT62493.1"/>
    </source>
</evidence>
<dbReference type="Proteomes" id="UP000076842">
    <property type="component" value="Unassembled WGS sequence"/>
</dbReference>
<proteinExistence type="predicted"/>
<feature type="compositionally biased region" description="Acidic residues" evidence="1">
    <location>
        <begin position="204"/>
        <end position="224"/>
    </location>
</feature>
<dbReference type="InParanoid" id="A0A165K057"/>
<evidence type="ECO:0000256" key="1">
    <source>
        <dbReference type="SAM" id="MobiDB-lite"/>
    </source>
</evidence>
<protein>
    <submittedName>
        <fullName evidence="2">Uncharacterized protein</fullName>
    </submittedName>
</protein>
<accession>A0A165K057</accession>
<evidence type="ECO:0000313" key="3">
    <source>
        <dbReference type="Proteomes" id="UP000076842"/>
    </source>
</evidence>
<organism evidence="2 3">
    <name type="scientific">Calocera cornea HHB12733</name>
    <dbReference type="NCBI Taxonomy" id="1353952"/>
    <lineage>
        <taxon>Eukaryota</taxon>
        <taxon>Fungi</taxon>
        <taxon>Dikarya</taxon>
        <taxon>Basidiomycota</taxon>
        <taxon>Agaricomycotina</taxon>
        <taxon>Dacrymycetes</taxon>
        <taxon>Dacrymycetales</taxon>
        <taxon>Dacrymycetaceae</taxon>
        <taxon>Calocera</taxon>
    </lineage>
</organism>
<gene>
    <name evidence="2" type="ORF">CALCODRAFT_489867</name>
</gene>
<dbReference type="EMBL" id="KV423916">
    <property type="protein sequence ID" value="KZT62493.1"/>
    <property type="molecule type" value="Genomic_DNA"/>
</dbReference>
<feature type="region of interest" description="Disordered" evidence="1">
    <location>
        <begin position="169"/>
        <end position="246"/>
    </location>
</feature>
<reference evidence="2 3" key="1">
    <citation type="journal article" date="2016" name="Mol. Biol. Evol.">
        <title>Comparative Genomics of Early-Diverging Mushroom-Forming Fungi Provides Insights into the Origins of Lignocellulose Decay Capabilities.</title>
        <authorList>
            <person name="Nagy L.G."/>
            <person name="Riley R."/>
            <person name="Tritt A."/>
            <person name="Adam C."/>
            <person name="Daum C."/>
            <person name="Floudas D."/>
            <person name="Sun H."/>
            <person name="Yadav J.S."/>
            <person name="Pangilinan J."/>
            <person name="Larsson K.H."/>
            <person name="Matsuura K."/>
            <person name="Barry K."/>
            <person name="Labutti K."/>
            <person name="Kuo R."/>
            <person name="Ohm R.A."/>
            <person name="Bhattacharya S.S."/>
            <person name="Shirouzu T."/>
            <person name="Yoshinaga Y."/>
            <person name="Martin F.M."/>
            <person name="Grigoriev I.V."/>
            <person name="Hibbett D.S."/>
        </authorList>
    </citation>
    <scope>NUCLEOTIDE SEQUENCE [LARGE SCALE GENOMIC DNA]</scope>
    <source>
        <strain evidence="2 3">HHB12733</strain>
    </source>
</reference>
<sequence>MFFAAQTLRETGIELPDLPASKGQIKLAQHLIQNGAPKAEEVHEGMARGEMDVWIVEANKNVGLRLRDPLPPTVMNMKATDPHLQHARDLAASSGLEIPYNEAHATYEDVASFVRCCRRELVRLAKPPKVSTERVSNRQRDKLEVLGVTLPEGATWAEAHERILELNKPDAAAAGPGETDGVTLTPADEEVEDAQVVPEREVVEESTEVGAIEEIEGAESEEESVEVKAAVESEEPTEESTNSPAV</sequence>
<name>A0A165K057_9BASI</name>
<dbReference type="AlphaFoldDB" id="A0A165K057"/>
<keyword evidence="3" id="KW-1185">Reference proteome</keyword>